<dbReference type="Pfam" id="PF03171">
    <property type="entry name" value="2OG-FeII_Oxy"/>
    <property type="match status" value="1"/>
</dbReference>
<dbReference type="GO" id="GO:0046872">
    <property type="term" value="F:metal ion binding"/>
    <property type="evidence" value="ECO:0007669"/>
    <property type="project" value="UniProtKB-KW"/>
</dbReference>
<dbReference type="InterPro" id="IPR026992">
    <property type="entry name" value="DIOX_N"/>
</dbReference>
<dbReference type="GO" id="GO:0016705">
    <property type="term" value="F:oxidoreductase activity, acting on paired donors, with incorporation or reduction of molecular oxygen"/>
    <property type="evidence" value="ECO:0007669"/>
    <property type="project" value="UniProtKB-ARBA"/>
</dbReference>
<gene>
    <name evidence="6" type="ORF">F0562_028901</name>
</gene>
<evidence type="ECO:0000256" key="4">
    <source>
        <dbReference type="RuleBase" id="RU003682"/>
    </source>
</evidence>
<accession>A0A5J5AZF7</accession>
<dbReference type="FunFam" id="2.60.120.330:FF:000134">
    <property type="entry name" value="Uncharacterized protein"/>
    <property type="match status" value="1"/>
</dbReference>
<dbReference type="Pfam" id="PF14226">
    <property type="entry name" value="DIOX_N"/>
    <property type="match status" value="1"/>
</dbReference>
<dbReference type="InterPro" id="IPR050295">
    <property type="entry name" value="Plant_2OG-oxidoreductases"/>
</dbReference>
<dbReference type="InterPro" id="IPR044861">
    <property type="entry name" value="IPNS-like_FE2OG_OXY"/>
</dbReference>
<dbReference type="InterPro" id="IPR027443">
    <property type="entry name" value="IPNS-like_sf"/>
</dbReference>
<evidence type="ECO:0000256" key="3">
    <source>
        <dbReference type="ARBA" id="ARBA00023004"/>
    </source>
</evidence>
<comment type="similarity">
    <text evidence="1 4">Belongs to the iron/ascorbate-dependent oxidoreductase family.</text>
</comment>
<protein>
    <recommendedName>
        <fullName evidence="5">Fe2OG dioxygenase domain-containing protein</fullName>
    </recommendedName>
</protein>
<organism evidence="6 7">
    <name type="scientific">Nyssa sinensis</name>
    <dbReference type="NCBI Taxonomy" id="561372"/>
    <lineage>
        <taxon>Eukaryota</taxon>
        <taxon>Viridiplantae</taxon>
        <taxon>Streptophyta</taxon>
        <taxon>Embryophyta</taxon>
        <taxon>Tracheophyta</taxon>
        <taxon>Spermatophyta</taxon>
        <taxon>Magnoliopsida</taxon>
        <taxon>eudicotyledons</taxon>
        <taxon>Gunneridae</taxon>
        <taxon>Pentapetalae</taxon>
        <taxon>asterids</taxon>
        <taxon>Cornales</taxon>
        <taxon>Nyssaceae</taxon>
        <taxon>Nyssa</taxon>
    </lineage>
</organism>
<dbReference type="Gene3D" id="2.60.120.330">
    <property type="entry name" value="B-lactam Antibiotic, Isopenicillin N Synthase, Chain"/>
    <property type="match status" value="1"/>
</dbReference>
<dbReference type="SUPFAM" id="SSF51197">
    <property type="entry name" value="Clavaminate synthase-like"/>
    <property type="match status" value="1"/>
</dbReference>
<evidence type="ECO:0000259" key="5">
    <source>
        <dbReference type="PROSITE" id="PS51471"/>
    </source>
</evidence>
<keyword evidence="3 4" id="KW-0408">Iron</keyword>
<evidence type="ECO:0000256" key="1">
    <source>
        <dbReference type="ARBA" id="ARBA00008056"/>
    </source>
</evidence>
<proteinExistence type="inferred from homology"/>
<dbReference type="PROSITE" id="PS51471">
    <property type="entry name" value="FE2OG_OXY"/>
    <property type="match status" value="1"/>
</dbReference>
<dbReference type="PANTHER" id="PTHR47991">
    <property type="entry name" value="OXOGLUTARATE/IRON-DEPENDENT DIOXYGENASE"/>
    <property type="match status" value="1"/>
</dbReference>
<keyword evidence="7" id="KW-1185">Reference proteome</keyword>
<evidence type="ECO:0000313" key="7">
    <source>
        <dbReference type="Proteomes" id="UP000325577"/>
    </source>
</evidence>
<dbReference type="OrthoDB" id="288590at2759"/>
<reference evidence="6 7" key="1">
    <citation type="submission" date="2019-09" db="EMBL/GenBank/DDBJ databases">
        <title>A chromosome-level genome assembly of the Chinese tupelo Nyssa sinensis.</title>
        <authorList>
            <person name="Yang X."/>
            <person name="Kang M."/>
            <person name="Yang Y."/>
            <person name="Xiong H."/>
            <person name="Wang M."/>
            <person name="Zhang Z."/>
            <person name="Wang Z."/>
            <person name="Wu H."/>
            <person name="Ma T."/>
            <person name="Liu J."/>
            <person name="Xi Z."/>
        </authorList>
    </citation>
    <scope>NUCLEOTIDE SEQUENCE [LARGE SCALE GENOMIC DNA]</scope>
    <source>
        <strain evidence="6">J267</strain>
        <tissue evidence="6">Leaf</tissue>
    </source>
</reference>
<dbReference type="EMBL" id="CM018039">
    <property type="protein sequence ID" value="KAA8536423.1"/>
    <property type="molecule type" value="Genomic_DNA"/>
</dbReference>
<dbReference type="Proteomes" id="UP000325577">
    <property type="component" value="Linkage Group LG16"/>
</dbReference>
<dbReference type="AlphaFoldDB" id="A0A5J5AZF7"/>
<keyword evidence="4" id="KW-0560">Oxidoreductase</keyword>
<evidence type="ECO:0000313" key="6">
    <source>
        <dbReference type="EMBL" id="KAA8536423.1"/>
    </source>
</evidence>
<keyword evidence="2 4" id="KW-0479">Metal-binding</keyword>
<name>A0A5J5AZF7_9ASTE</name>
<feature type="domain" description="Fe2OG dioxygenase" evidence="5">
    <location>
        <begin position="208"/>
        <end position="308"/>
    </location>
</feature>
<evidence type="ECO:0000256" key="2">
    <source>
        <dbReference type="ARBA" id="ARBA00022723"/>
    </source>
</evidence>
<dbReference type="InterPro" id="IPR005123">
    <property type="entry name" value="Oxoglu/Fe-dep_dioxygenase_dom"/>
</dbReference>
<sequence>MATNQLAPETPLHAPKLPLVKSLAESAKLTSIPSNYTYFTNPIEPVASDPEEHSIPVIDFSLLTSGDPAQRSKIIQDLGKACEDWGGFMLINHGVPESLIKAVIKACNEFFNLTDEEKKEFDGKHVFDPIKCGTSLHGRMDTVLCWRDFLKVIVHPEFHFPYKPTGFGELAFEFCKRLRKLVRELLNGISENLGLEECYIEKTLDLDSGFQLFAANLYPPCPQPELAIGIPPHTDHGLLTILAQNEIGGLQVQHNGKWVNVDALSNCFFVNIGDHLEILSNGKYKSLVHQAIVNNKATRISLAIAHGPPLDAIVSPAAELVNNESYPAAYVPMKYKEYLELQQINPLDSKTTLNRVRVQNL</sequence>